<dbReference type="InterPro" id="IPR002156">
    <property type="entry name" value="RNaseH_domain"/>
</dbReference>
<dbReference type="AlphaFoldDB" id="A0A061EJF6"/>
<keyword evidence="3" id="KW-1185">Reference proteome</keyword>
<dbReference type="InParanoid" id="A0A061EJF6"/>
<dbReference type="Gramene" id="EOY05001">
    <property type="protein sequence ID" value="EOY05001"/>
    <property type="gene ID" value="TCM_020124"/>
</dbReference>
<feature type="domain" description="RNase H type-1" evidence="1">
    <location>
        <begin position="23"/>
        <end position="84"/>
    </location>
</feature>
<dbReference type="EMBL" id="CM001882">
    <property type="protein sequence ID" value="EOY05001.1"/>
    <property type="molecule type" value="Genomic_DNA"/>
</dbReference>
<gene>
    <name evidence="2" type="ORF">TCM_020124</name>
</gene>
<proteinExistence type="predicted"/>
<dbReference type="HOGENOM" id="CLU_000680_21_3_1"/>
<sequence length="100" mass="11090">MAKLLAAKEVVTVLAVSRWVSSHSLFLECDNCNVVNGLPTLKTSLGRLRKILMQICVILSKINKWVIEHIPHLANVEANSLAKQGVLRTSDFLWVNLVVA</sequence>
<dbReference type="Gene3D" id="3.30.420.10">
    <property type="entry name" value="Ribonuclease H-like superfamily/Ribonuclease H"/>
    <property type="match status" value="1"/>
</dbReference>
<dbReference type="InterPro" id="IPR012337">
    <property type="entry name" value="RNaseH-like_sf"/>
</dbReference>
<reference evidence="2 3" key="1">
    <citation type="journal article" date="2013" name="Genome Biol.">
        <title>The genome sequence of the most widely cultivated cacao type and its use to identify candidate genes regulating pod color.</title>
        <authorList>
            <person name="Motamayor J.C."/>
            <person name="Mockaitis K."/>
            <person name="Schmutz J."/>
            <person name="Haiminen N."/>
            <person name="Iii D.L."/>
            <person name="Cornejo O."/>
            <person name="Findley S.D."/>
            <person name="Zheng P."/>
            <person name="Utro F."/>
            <person name="Royaert S."/>
            <person name="Saski C."/>
            <person name="Jenkins J."/>
            <person name="Podicheti R."/>
            <person name="Zhao M."/>
            <person name="Scheffler B.E."/>
            <person name="Stack J.C."/>
            <person name="Feltus F.A."/>
            <person name="Mustiga G.M."/>
            <person name="Amores F."/>
            <person name="Phillips W."/>
            <person name="Marelli J.P."/>
            <person name="May G.D."/>
            <person name="Shapiro H."/>
            <person name="Ma J."/>
            <person name="Bustamante C.D."/>
            <person name="Schnell R.J."/>
            <person name="Main D."/>
            <person name="Gilbert D."/>
            <person name="Parida L."/>
            <person name="Kuhn D.N."/>
        </authorList>
    </citation>
    <scope>NUCLEOTIDE SEQUENCE [LARGE SCALE GENOMIC DNA]</scope>
    <source>
        <strain evidence="3">cv. Matina 1-6</strain>
    </source>
</reference>
<accession>A0A061EJF6</accession>
<dbReference type="Proteomes" id="UP000026915">
    <property type="component" value="Chromosome 4"/>
</dbReference>
<protein>
    <recommendedName>
        <fullName evidence="1">RNase H type-1 domain-containing protein</fullName>
    </recommendedName>
</protein>
<evidence type="ECO:0000259" key="1">
    <source>
        <dbReference type="Pfam" id="PF13456"/>
    </source>
</evidence>
<dbReference type="GO" id="GO:0004523">
    <property type="term" value="F:RNA-DNA hybrid ribonuclease activity"/>
    <property type="evidence" value="ECO:0007669"/>
    <property type="project" value="InterPro"/>
</dbReference>
<evidence type="ECO:0000313" key="3">
    <source>
        <dbReference type="Proteomes" id="UP000026915"/>
    </source>
</evidence>
<dbReference type="GO" id="GO:0003676">
    <property type="term" value="F:nucleic acid binding"/>
    <property type="evidence" value="ECO:0007669"/>
    <property type="project" value="InterPro"/>
</dbReference>
<name>A0A061EJF6_THECC</name>
<dbReference type="Pfam" id="PF13456">
    <property type="entry name" value="RVT_3"/>
    <property type="match status" value="1"/>
</dbReference>
<dbReference type="SUPFAM" id="SSF53098">
    <property type="entry name" value="Ribonuclease H-like"/>
    <property type="match status" value="1"/>
</dbReference>
<evidence type="ECO:0000313" key="2">
    <source>
        <dbReference type="EMBL" id="EOY05001.1"/>
    </source>
</evidence>
<dbReference type="InterPro" id="IPR036397">
    <property type="entry name" value="RNaseH_sf"/>
</dbReference>
<organism evidence="2 3">
    <name type="scientific">Theobroma cacao</name>
    <name type="common">Cacao</name>
    <name type="synonym">Cocoa</name>
    <dbReference type="NCBI Taxonomy" id="3641"/>
    <lineage>
        <taxon>Eukaryota</taxon>
        <taxon>Viridiplantae</taxon>
        <taxon>Streptophyta</taxon>
        <taxon>Embryophyta</taxon>
        <taxon>Tracheophyta</taxon>
        <taxon>Spermatophyta</taxon>
        <taxon>Magnoliopsida</taxon>
        <taxon>eudicotyledons</taxon>
        <taxon>Gunneridae</taxon>
        <taxon>Pentapetalae</taxon>
        <taxon>rosids</taxon>
        <taxon>malvids</taxon>
        <taxon>Malvales</taxon>
        <taxon>Malvaceae</taxon>
        <taxon>Byttnerioideae</taxon>
        <taxon>Theobroma</taxon>
    </lineage>
</organism>